<evidence type="ECO:0000256" key="1">
    <source>
        <dbReference type="ARBA" id="ARBA00001974"/>
    </source>
</evidence>
<evidence type="ECO:0000256" key="3">
    <source>
        <dbReference type="ARBA" id="ARBA00022827"/>
    </source>
</evidence>
<keyword evidence="3" id="KW-0274">FAD</keyword>
<protein>
    <submittedName>
        <fullName evidence="6">Glycolate oxidase subunit glcD</fullName>
    </submittedName>
</protein>
<dbReference type="PROSITE" id="PS51387">
    <property type="entry name" value="FAD_PCMH"/>
    <property type="match status" value="1"/>
</dbReference>
<dbReference type="InterPro" id="IPR051914">
    <property type="entry name" value="FAD-linked_OxidoTrans_Type4"/>
</dbReference>
<dbReference type="SUPFAM" id="SSF55103">
    <property type="entry name" value="FAD-linked oxidases, C-terminal domain"/>
    <property type="match status" value="1"/>
</dbReference>
<keyword evidence="4" id="KW-0560">Oxidoreductase</keyword>
<dbReference type="Gene3D" id="3.30.465.10">
    <property type="match status" value="1"/>
</dbReference>
<gene>
    <name evidence="6" type="primary">glcD</name>
    <name evidence="6" type="ORF">DESAM_20492</name>
</gene>
<evidence type="ECO:0000256" key="2">
    <source>
        <dbReference type="ARBA" id="ARBA00022630"/>
    </source>
</evidence>
<dbReference type="Pfam" id="PF01565">
    <property type="entry name" value="FAD_binding_4"/>
    <property type="match status" value="1"/>
</dbReference>
<organism evidence="6 7">
    <name type="scientific">Maridesulfovibrio hydrothermalis AM13 = DSM 14728</name>
    <dbReference type="NCBI Taxonomy" id="1121451"/>
    <lineage>
        <taxon>Bacteria</taxon>
        <taxon>Pseudomonadati</taxon>
        <taxon>Thermodesulfobacteriota</taxon>
        <taxon>Desulfovibrionia</taxon>
        <taxon>Desulfovibrionales</taxon>
        <taxon>Desulfovibrionaceae</taxon>
        <taxon>Maridesulfovibrio</taxon>
    </lineage>
</organism>
<dbReference type="FunFam" id="1.10.45.10:FF:000001">
    <property type="entry name" value="D-lactate dehydrogenase mitochondrial"/>
    <property type="match status" value="1"/>
</dbReference>
<comment type="cofactor">
    <cofactor evidence="1">
        <name>FAD</name>
        <dbReference type="ChEBI" id="CHEBI:57692"/>
    </cofactor>
</comment>
<feature type="domain" description="FAD-binding PCMH-type" evidence="5">
    <location>
        <begin position="46"/>
        <end position="225"/>
    </location>
</feature>
<evidence type="ECO:0000313" key="6">
    <source>
        <dbReference type="EMBL" id="CCO22779.1"/>
    </source>
</evidence>
<dbReference type="Gene3D" id="3.30.70.2740">
    <property type="match status" value="1"/>
</dbReference>
<dbReference type="Pfam" id="PF02913">
    <property type="entry name" value="FAD-oxidase_C"/>
    <property type="match status" value="1"/>
</dbReference>
<evidence type="ECO:0000256" key="4">
    <source>
        <dbReference type="ARBA" id="ARBA00023002"/>
    </source>
</evidence>
<dbReference type="SUPFAM" id="SSF56176">
    <property type="entry name" value="FAD-binding/transporter-associated domain-like"/>
    <property type="match status" value="1"/>
</dbReference>
<dbReference type="InterPro" id="IPR016166">
    <property type="entry name" value="FAD-bd_PCMH"/>
</dbReference>
<accession>L0R7R3</accession>
<dbReference type="PANTHER" id="PTHR42934:SF1">
    <property type="entry name" value="GLYCOLATE OXIDASE SUBUNIT GLCD"/>
    <property type="match status" value="1"/>
</dbReference>
<dbReference type="KEGG" id="dhy:DESAM_20492"/>
<dbReference type="Proteomes" id="UP000010808">
    <property type="component" value="Chromosome"/>
</dbReference>
<keyword evidence="2" id="KW-0285">Flavoprotein</keyword>
<evidence type="ECO:0000259" key="5">
    <source>
        <dbReference type="PROSITE" id="PS51387"/>
    </source>
</evidence>
<dbReference type="InterPro" id="IPR016164">
    <property type="entry name" value="FAD-linked_Oxase-like_C"/>
</dbReference>
<dbReference type="InterPro" id="IPR016171">
    <property type="entry name" value="Vanillyl_alc_oxidase_C-sub2"/>
</dbReference>
<dbReference type="GO" id="GO:0071949">
    <property type="term" value="F:FAD binding"/>
    <property type="evidence" value="ECO:0007669"/>
    <property type="project" value="InterPro"/>
</dbReference>
<reference evidence="6 7" key="1">
    <citation type="submission" date="2012-10" db="EMBL/GenBank/DDBJ databases">
        <authorList>
            <person name="Genoscope - CEA"/>
        </authorList>
    </citation>
    <scope>NUCLEOTIDE SEQUENCE [LARGE SCALE GENOMIC DNA]</scope>
    <source>
        <strain evidence="7">AM13 / DSM 14728</strain>
    </source>
</reference>
<dbReference type="PANTHER" id="PTHR42934">
    <property type="entry name" value="GLYCOLATE OXIDASE SUBUNIT GLCD"/>
    <property type="match status" value="1"/>
</dbReference>
<dbReference type="InterPro" id="IPR004113">
    <property type="entry name" value="FAD-bd_oxidored_4_C"/>
</dbReference>
<dbReference type="PATRIC" id="fig|1121451.3.peg.754"/>
<dbReference type="AlphaFoldDB" id="L0R7R3"/>
<dbReference type="InterPro" id="IPR016169">
    <property type="entry name" value="FAD-bd_PCMH_sub2"/>
</dbReference>
<proteinExistence type="predicted"/>
<evidence type="ECO:0000313" key="7">
    <source>
        <dbReference type="Proteomes" id="UP000010808"/>
    </source>
</evidence>
<dbReference type="Gene3D" id="1.10.45.10">
    <property type="entry name" value="Vanillyl-alcohol Oxidase, Chain A, domain 4"/>
    <property type="match status" value="1"/>
</dbReference>
<dbReference type="GO" id="GO:0016491">
    <property type="term" value="F:oxidoreductase activity"/>
    <property type="evidence" value="ECO:0007669"/>
    <property type="project" value="UniProtKB-KW"/>
</dbReference>
<dbReference type="STRING" id="1121451.DESAM_20492"/>
<dbReference type="EMBL" id="FO203522">
    <property type="protein sequence ID" value="CCO22779.1"/>
    <property type="molecule type" value="Genomic_DNA"/>
</dbReference>
<dbReference type="eggNOG" id="COG0277">
    <property type="taxonomic scope" value="Bacteria"/>
</dbReference>
<name>L0R7R3_9BACT</name>
<dbReference type="InterPro" id="IPR036318">
    <property type="entry name" value="FAD-bd_PCMH-like_sf"/>
</dbReference>
<sequence>MDQIMKSYPEKLSRSHIKFLKKLFPDNESCFDDGTLLASGVDASRRHAKPLALVRPKTTQQVSELLRWAQQQRVPVYPRARATNKVGGCVPVHRGVVVSMLGMDEILDVDSRDFVAVVQPGVITADLQKVVEKQGLFYPPDPASLKISTLGGNISTCAGGMRAVKYGVTRDYVLGLEVVLPGGEVIHTGGRTHKNVVGLDLTRLMVGSAGTLGLVTQATLKLLPLPETSASVLIGFENLSGCLQGAEAVFGCGILPAAMELMDHNTLKALEIHSDVPWPEGTGGVLLLKIDGSAQSVAADLGQIEKALSAVHTTFMEQGTGDDQERLWELRRVISPAAFNLAPDKQGEDVAVPRGSVAKAIESYHEIGRELGVTVLCFGHLGDGNIHVSVMYDKLVAGQSERALKAKKEIFKSTLFFGGTLSGEHGIGLSKADYIGMQLADAEINIMNGIKRVFDPLNIMNPGKVV</sequence>
<keyword evidence="7" id="KW-1185">Reference proteome</keyword>
<dbReference type="InterPro" id="IPR006094">
    <property type="entry name" value="Oxid_FAD_bind_N"/>
</dbReference>
<dbReference type="HOGENOM" id="CLU_017779_9_2_7"/>